<keyword evidence="12 17" id="KW-0333">Golgi apparatus</keyword>
<dbReference type="GO" id="GO:0046872">
    <property type="term" value="F:metal ion binding"/>
    <property type="evidence" value="ECO:0007669"/>
    <property type="project" value="UniProtKB-KW"/>
</dbReference>
<comment type="pathway">
    <text evidence="3 17">Protein modification; protein glycosylation.</text>
</comment>
<dbReference type="InterPro" id="IPR029044">
    <property type="entry name" value="Nucleotide-diphossugar_trans"/>
</dbReference>
<keyword evidence="10" id="KW-0735">Signal-anchor</keyword>
<name>A0A914ZW98_PARUN</name>
<keyword evidence="14 17" id="KW-1015">Disulfide bond</keyword>
<evidence type="ECO:0000256" key="17">
    <source>
        <dbReference type="RuleBase" id="RU361242"/>
    </source>
</evidence>
<keyword evidence="7 17" id="KW-0812">Transmembrane</keyword>
<reference evidence="20" key="1">
    <citation type="submission" date="2022-11" db="UniProtKB">
        <authorList>
            <consortium name="WormBaseParasite"/>
        </authorList>
    </citation>
    <scope>IDENTIFICATION</scope>
</reference>
<accession>A0A914ZW98</accession>
<evidence type="ECO:0000256" key="3">
    <source>
        <dbReference type="ARBA" id="ARBA00004922"/>
    </source>
</evidence>
<dbReference type="GO" id="GO:0004653">
    <property type="term" value="F:polypeptide N-acetylgalactosaminyltransferase activity"/>
    <property type="evidence" value="ECO:0007669"/>
    <property type="project" value="UniProtKB-ARBA"/>
</dbReference>
<dbReference type="InterPro" id="IPR001173">
    <property type="entry name" value="Glyco_trans_2-like"/>
</dbReference>
<dbReference type="PANTHER" id="PTHR11675:SF43">
    <property type="entry name" value="POLYPEPTIDE N-ACETYLGALACTOSAMINYLTRANSFERASE 1"/>
    <property type="match status" value="1"/>
</dbReference>
<comment type="subcellular location">
    <subcellularLocation>
        <location evidence="2 17">Golgi apparatus membrane</location>
        <topology evidence="2 17">Single-pass type II membrane protein</topology>
    </subcellularLocation>
</comment>
<comment type="similarity">
    <text evidence="4 17">Belongs to the glycosyltransferase 2 family. GalNAc-T subfamily.</text>
</comment>
<keyword evidence="19" id="KW-1185">Reference proteome</keyword>
<evidence type="ECO:0000256" key="2">
    <source>
        <dbReference type="ARBA" id="ARBA00004323"/>
    </source>
</evidence>
<dbReference type="Pfam" id="PF00535">
    <property type="entry name" value="Glycos_transf_2"/>
    <property type="match status" value="1"/>
</dbReference>
<keyword evidence="15" id="KW-0325">Glycoprotein</keyword>
<evidence type="ECO:0000256" key="4">
    <source>
        <dbReference type="ARBA" id="ARBA00005680"/>
    </source>
</evidence>
<evidence type="ECO:0000256" key="16">
    <source>
        <dbReference type="ARBA" id="ARBA00023211"/>
    </source>
</evidence>
<keyword evidence="8" id="KW-0479">Metal-binding</keyword>
<dbReference type="InterPro" id="IPR045885">
    <property type="entry name" value="GalNAc-T"/>
</dbReference>
<protein>
    <recommendedName>
        <fullName evidence="17">Polypeptide N-acetylgalactosaminyltransferase</fullName>
        <ecNumber evidence="17">2.4.1.-</ecNumber>
    </recommendedName>
    <alternativeName>
        <fullName evidence="17">Protein-UDP acetylgalactosaminyltransferase</fullName>
    </alternativeName>
</protein>
<evidence type="ECO:0000256" key="10">
    <source>
        <dbReference type="ARBA" id="ARBA00022968"/>
    </source>
</evidence>
<dbReference type="Proteomes" id="UP000887569">
    <property type="component" value="Unplaced"/>
</dbReference>
<organism evidence="19 20">
    <name type="scientific">Parascaris univalens</name>
    <name type="common">Nematode worm</name>
    <dbReference type="NCBI Taxonomy" id="6257"/>
    <lineage>
        <taxon>Eukaryota</taxon>
        <taxon>Metazoa</taxon>
        <taxon>Ecdysozoa</taxon>
        <taxon>Nematoda</taxon>
        <taxon>Chromadorea</taxon>
        <taxon>Rhabditida</taxon>
        <taxon>Spirurina</taxon>
        <taxon>Ascaridomorpha</taxon>
        <taxon>Ascaridoidea</taxon>
        <taxon>Ascarididae</taxon>
        <taxon>Parascaris</taxon>
    </lineage>
</organism>
<evidence type="ECO:0000256" key="11">
    <source>
        <dbReference type="ARBA" id="ARBA00022989"/>
    </source>
</evidence>
<dbReference type="GO" id="GO:0006493">
    <property type="term" value="P:protein O-linked glycosylation"/>
    <property type="evidence" value="ECO:0007669"/>
    <property type="project" value="TreeGrafter"/>
</dbReference>
<evidence type="ECO:0000313" key="20">
    <source>
        <dbReference type="WBParaSite" id="PgB21_g038_t02"/>
    </source>
</evidence>
<evidence type="ECO:0000259" key="18">
    <source>
        <dbReference type="Pfam" id="PF00535"/>
    </source>
</evidence>
<keyword evidence="11 17" id="KW-1133">Transmembrane helix</keyword>
<feature type="transmembrane region" description="Helical" evidence="17">
    <location>
        <begin position="48"/>
        <end position="65"/>
    </location>
</feature>
<feature type="domain" description="Glycosyltransferase 2-like" evidence="18">
    <location>
        <begin position="165"/>
        <end position="349"/>
    </location>
</feature>
<dbReference type="SUPFAM" id="SSF53448">
    <property type="entry name" value="Nucleotide-diphospho-sugar transferases"/>
    <property type="match status" value="1"/>
</dbReference>
<keyword evidence="16 17" id="KW-0464">Manganese</keyword>
<proteinExistence type="inferred from homology"/>
<evidence type="ECO:0000256" key="12">
    <source>
        <dbReference type="ARBA" id="ARBA00023034"/>
    </source>
</evidence>
<sequence>MLSSSVAFLKVELIVHEVLDVLTVGSVVVVMMRSLIWRLALYRRKSRFLDTFVAIVLLFIIYAFFSPKWEETFEVDDLRHPAVKMKQRKMVHVIPNYLLPREGPGEKGEAVDLSPREAALGRDQMKTWFMNVVASDKISPDRSIPDSRSEACIAKQYDKELPNASVVIIFTDEAWSPLLRTVHSVINRSPLHLLHEVILVDDFSQREELKGKLDSYMERFGGVVHVLRLKERQGLIRAKLEGAKAARGEVLVFLDSHCEANQGWLEPLLQRIKDKRSAVVCPTIDAISDSTMQYLGGRSAGIGTFWWSLHFKMDPLPRHEIERRKNPQTDPIMSPTMAGGLLAANREYFFEVGGYDPGMDIWGGENLEISFRVWMCGGSIEFIPCSHVGHIFRAGHPYNMTGRGGNLDVHGTNSKRLAEVWMDDYKRLFYVHRMGLVDTDVGDLSERKALRQRLRCKSFGWYLNNVIPEKFIPDEGVKAYGSVRGAGSQLCLDTLQRLENKGTVVLGIYSCQSGGSSSQMFSLSANDELRRETTCVDIDMKRRADSQESEPRYNALLVECSRERIV</sequence>
<dbReference type="Gene3D" id="2.80.10.50">
    <property type="match status" value="1"/>
</dbReference>
<keyword evidence="9 17" id="KW-0430">Lectin</keyword>
<dbReference type="GO" id="GO:0030246">
    <property type="term" value="F:carbohydrate binding"/>
    <property type="evidence" value="ECO:0007669"/>
    <property type="project" value="UniProtKB-KW"/>
</dbReference>
<evidence type="ECO:0000256" key="13">
    <source>
        <dbReference type="ARBA" id="ARBA00023136"/>
    </source>
</evidence>
<dbReference type="PANTHER" id="PTHR11675">
    <property type="entry name" value="N-ACETYLGALACTOSAMINYLTRANSFERASE"/>
    <property type="match status" value="1"/>
</dbReference>
<evidence type="ECO:0000256" key="5">
    <source>
        <dbReference type="ARBA" id="ARBA00022676"/>
    </source>
</evidence>
<dbReference type="InterPro" id="IPR035992">
    <property type="entry name" value="Ricin_B-like_lectins"/>
</dbReference>
<evidence type="ECO:0000256" key="8">
    <source>
        <dbReference type="ARBA" id="ARBA00022723"/>
    </source>
</evidence>
<keyword evidence="13 17" id="KW-0472">Membrane</keyword>
<comment type="caution">
    <text evidence="17">Lacks conserved residue(s) required for the propagation of feature annotation.</text>
</comment>
<keyword evidence="6 17" id="KW-0808">Transferase</keyword>
<dbReference type="PROSITE" id="PS50231">
    <property type="entry name" value="RICIN_B_LECTIN"/>
    <property type="match status" value="1"/>
</dbReference>
<evidence type="ECO:0000256" key="14">
    <source>
        <dbReference type="ARBA" id="ARBA00023157"/>
    </source>
</evidence>
<dbReference type="AlphaFoldDB" id="A0A914ZW98"/>
<dbReference type="WBParaSite" id="PgB21_g038_t02">
    <property type="protein sequence ID" value="PgB21_g038_t02"/>
    <property type="gene ID" value="PgB21_g038"/>
</dbReference>
<evidence type="ECO:0000256" key="7">
    <source>
        <dbReference type="ARBA" id="ARBA00022692"/>
    </source>
</evidence>
<dbReference type="FunFam" id="3.90.550.10:FF:000021">
    <property type="entry name" value="Polypeptide N-acetylgalactosaminyltransferase"/>
    <property type="match status" value="1"/>
</dbReference>
<dbReference type="Gene3D" id="3.90.550.10">
    <property type="entry name" value="Spore Coat Polysaccharide Biosynthesis Protein SpsA, Chain A"/>
    <property type="match status" value="1"/>
</dbReference>
<dbReference type="GO" id="GO:0000139">
    <property type="term" value="C:Golgi membrane"/>
    <property type="evidence" value="ECO:0007669"/>
    <property type="project" value="UniProtKB-SubCell"/>
</dbReference>
<dbReference type="SUPFAM" id="SSF50370">
    <property type="entry name" value="Ricin B-like lectins"/>
    <property type="match status" value="1"/>
</dbReference>
<evidence type="ECO:0000256" key="1">
    <source>
        <dbReference type="ARBA" id="ARBA00001936"/>
    </source>
</evidence>
<evidence type="ECO:0000256" key="15">
    <source>
        <dbReference type="ARBA" id="ARBA00023180"/>
    </source>
</evidence>
<evidence type="ECO:0000313" key="19">
    <source>
        <dbReference type="Proteomes" id="UP000887569"/>
    </source>
</evidence>
<evidence type="ECO:0000256" key="6">
    <source>
        <dbReference type="ARBA" id="ARBA00022679"/>
    </source>
</evidence>
<comment type="cofactor">
    <cofactor evidence="1 17">
        <name>Mn(2+)</name>
        <dbReference type="ChEBI" id="CHEBI:29035"/>
    </cofactor>
</comment>
<feature type="transmembrane region" description="Helical" evidence="17">
    <location>
        <begin position="13"/>
        <end position="36"/>
    </location>
</feature>
<evidence type="ECO:0000256" key="9">
    <source>
        <dbReference type="ARBA" id="ARBA00022734"/>
    </source>
</evidence>
<dbReference type="EC" id="2.4.1.-" evidence="17"/>
<dbReference type="CDD" id="cd02510">
    <property type="entry name" value="pp-GalNAc-T"/>
    <property type="match status" value="1"/>
</dbReference>
<keyword evidence="5 17" id="KW-0328">Glycosyltransferase</keyword>